<name>A0A0P6XH22_9CHLR</name>
<reference evidence="2 3" key="1">
    <citation type="submission" date="2015-07" db="EMBL/GenBank/DDBJ databases">
        <title>Genome sequence of Leptolinea tardivitalis DSM 16556.</title>
        <authorList>
            <person name="Hemp J."/>
            <person name="Ward L.M."/>
            <person name="Pace L.A."/>
            <person name="Fischer W.W."/>
        </authorList>
    </citation>
    <scope>NUCLEOTIDE SEQUENCE [LARGE SCALE GENOMIC DNA]</scope>
    <source>
        <strain evidence="2 3">YMTK-2</strain>
    </source>
</reference>
<dbReference type="Gene3D" id="3.40.50.720">
    <property type="entry name" value="NAD(P)-binding Rossmann-like Domain"/>
    <property type="match status" value="1"/>
</dbReference>
<dbReference type="SUPFAM" id="SSF51735">
    <property type="entry name" value="NAD(P)-binding Rossmann-fold domains"/>
    <property type="match status" value="1"/>
</dbReference>
<gene>
    <name evidence="2" type="ORF">ADM99_14755</name>
</gene>
<dbReference type="RefSeq" id="WP_062422290.1">
    <property type="nucleotide sequence ID" value="NZ_BBYA01000010.1"/>
</dbReference>
<evidence type="ECO:0000313" key="2">
    <source>
        <dbReference type="EMBL" id="KPL70411.1"/>
    </source>
</evidence>
<feature type="domain" description="Ketopantoate reductase N-terminal" evidence="1">
    <location>
        <begin position="3"/>
        <end position="154"/>
    </location>
</feature>
<keyword evidence="3" id="KW-1185">Reference proteome</keyword>
<organism evidence="2 3">
    <name type="scientific">Leptolinea tardivitalis</name>
    <dbReference type="NCBI Taxonomy" id="229920"/>
    <lineage>
        <taxon>Bacteria</taxon>
        <taxon>Bacillati</taxon>
        <taxon>Chloroflexota</taxon>
        <taxon>Anaerolineae</taxon>
        <taxon>Anaerolineales</taxon>
        <taxon>Anaerolineaceae</taxon>
        <taxon>Leptolinea</taxon>
    </lineage>
</organism>
<evidence type="ECO:0000259" key="1">
    <source>
        <dbReference type="Pfam" id="PF02558"/>
    </source>
</evidence>
<comment type="caution">
    <text evidence="2">The sequence shown here is derived from an EMBL/GenBank/DDBJ whole genome shotgun (WGS) entry which is preliminary data.</text>
</comment>
<dbReference type="AlphaFoldDB" id="A0A0P6XH22"/>
<dbReference type="InterPro" id="IPR013332">
    <property type="entry name" value="KPR_N"/>
</dbReference>
<accession>A0A0P6XH22</accession>
<dbReference type="GO" id="GO:0005737">
    <property type="term" value="C:cytoplasm"/>
    <property type="evidence" value="ECO:0007669"/>
    <property type="project" value="TreeGrafter"/>
</dbReference>
<dbReference type="Proteomes" id="UP000050430">
    <property type="component" value="Unassembled WGS sequence"/>
</dbReference>
<dbReference type="PANTHER" id="PTHR21708">
    <property type="entry name" value="PROBABLE 2-DEHYDROPANTOATE 2-REDUCTASE"/>
    <property type="match status" value="1"/>
</dbReference>
<protein>
    <recommendedName>
        <fullName evidence="1">Ketopantoate reductase N-terminal domain-containing protein</fullName>
    </recommendedName>
</protein>
<dbReference type="PANTHER" id="PTHR21708:SF26">
    <property type="entry name" value="2-DEHYDROPANTOATE 2-REDUCTASE"/>
    <property type="match status" value="1"/>
</dbReference>
<dbReference type="InterPro" id="IPR036291">
    <property type="entry name" value="NAD(P)-bd_dom_sf"/>
</dbReference>
<dbReference type="InterPro" id="IPR051402">
    <property type="entry name" value="KPR-Related"/>
</dbReference>
<dbReference type="STRING" id="229920.ADM99_14755"/>
<dbReference type="EMBL" id="LGCK01000014">
    <property type="protein sequence ID" value="KPL70411.1"/>
    <property type="molecule type" value="Genomic_DNA"/>
</dbReference>
<dbReference type="Pfam" id="PF02558">
    <property type="entry name" value="ApbA"/>
    <property type="match status" value="1"/>
</dbReference>
<dbReference type="OrthoDB" id="9793586at2"/>
<evidence type="ECO:0000313" key="3">
    <source>
        <dbReference type="Proteomes" id="UP000050430"/>
    </source>
</evidence>
<sequence length="316" mass="35693">MKILIVGKGIIGTIYGWALTEAGVEVTHMVRPGSQAVPEQTVKLDVLDERKGHKSENQTYYTMSCVDNITPEDGFDWIIVPVNAGQLESVLSMLAPVSGNACFFTMTSNWNGTELIDQYLPRNRYILGYADGGGTIRNGVYWTNLGAEVHLGKVEGTDFNKLDQIKTLFEKADMKPDIQPEMLHWLWVHNASATAFAAGFAYQKEMLKFLKNTPMMRTCIEATRELLSMCEKRGANLKDYPEISFMGWPDWLVIAAMRWLYTTNKSMQRYTAHAASDGSLEETRLNYQLMMKTAKEMNLNTPALKKLGEFVECKKN</sequence>
<proteinExistence type="predicted"/>